<gene>
    <name evidence="2" type="ORF">B0J12DRAFT_673206</name>
</gene>
<sequence length="79" mass="8326">MLPSIFFAAILGTAVSLVAASPIEVNEFHPRCFEFTPKSCWPPGSECKTRCGDPGWCSGSDFGGPTATAVSKPLSRCDS</sequence>
<comment type="caution">
    <text evidence="2">The sequence shown here is derived from an EMBL/GenBank/DDBJ whole genome shotgun (WGS) entry which is preliminary data.</text>
</comment>
<proteinExistence type="predicted"/>
<organism evidence="2 3">
    <name type="scientific">Macrophomina phaseolina</name>
    <dbReference type="NCBI Taxonomy" id="35725"/>
    <lineage>
        <taxon>Eukaryota</taxon>
        <taxon>Fungi</taxon>
        <taxon>Dikarya</taxon>
        <taxon>Ascomycota</taxon>
        <taxon>Pezizomycotina</taxon>
        <taxon>Dothideomycetes</taxon>
        <taxon>Dothideomycetes incertae sedis</taxon>
        <taxon>Botryosphaeriales</taxon>
        <taxon>Botryosphaeriaceae</taxon>
        <taxon>Macrophomina</taxon>
    </lineage>
</organism>
<evidence type="ECO:0000313" key="2">
    <source>
        <dbReference type="EMBL" id="KAH7042824.1"/>
    </source>
</evidence>
<feature type="signal peptide" evidence="1">
    <location>
        <begin position="1"/>
        <end position="20"/>
    </location>
</feature>
<keyword evidence="1" id="KW-0732">Signal</keyword>
<keyword evidence="3" id="KW-1185">Reference proteome</keyword>
<protein>
    <submittedName>
        <fullName evidence="2">Uncharacterized protein</fullName>
    </submittedName>
</protein>
<reference evidence="2 3" key="1">
    <citation type="journal article" date="2021" name="Nat. Commun.">
        <title>Genetic determinants of endophytism in the Arabidopsis root mycobiome.</title>
        <authorList>
            <person name="Mesny F."/>
            <person name="Miyauchi S."/>
            <person name="Thiergart T."/>
            <person name="Pickel B."/>
            <person name="Atanasova L."/>
            <person name="Karlsson M."/>
            <person name="Huettel B."/>
            <person name="Barry K.W."/>
            <person name="Haridas S."/>
            <person name="Chen C."/>
            <person name="Bauer D."/>
            <person name="Andreopoulos W."/>
            <person name="Pangilinan J."/>
            <person name="LaButti K."/>
            <person name="Riley R."/>
            <person name="Lipzen A."/>
            <person name="Clum A."/>
            <person name="Drula E."/>
            <person name="Henrissat B."/>
            <person name="Kohler A."/>
            <person name="Grigoriev I.V."/>
            <person name="Martin F.M."/>
            <person name="Hacquard S."/>
        </authorList>
    </citation>
    <scope>NUCLEOTIDE SEQUENCE [LARGE SCALE GENOMIC DNA]</scope>
    <source>
        <strain evidence="2 3">MPI-SDFR-AT-0080</strain>
    </source>
</reference>
<evidence type="ECO:0000313" key="3">
    <source>
        <dbReference type="Proteomes" id="UP000774617"/>
    </source>
</evidence>
<name>A0ABQ8G2P3_9PEZI</name>
<accession>A0ABQ8G2P3</accession>
<dbReference type="Proteomes" id="UP000774617">
    <property type="component" value="Unassembled WGS sequence"/>
</dbReference>
<feature type="chain" id="PRO_5045948229" evidence="1">
    <location>
        <begin position="21"/>
        <end position="79"/>
    </location>
</feature>
<dbReference type="EMBL" id="JAGTJR010000024">
    <property type="protein sequence ID" value="KAH7042824.1"/>
    <property type="molecule type" value="Genomic_DNA"/>
</dbReference>
<evidence type="ECO:0000256" key="1">
    <source>
        <dbReference type="SAM" id="SignalP"/>
    </source>
</evidence>